<evidence type="ECO:0000313" key="1">
    <source>
        <dbReference type="EMBL" id="KAF2898712.1"/>
    </source>
</evidence>
<dbReference type="PANTHER" id="PTHR33198">
    <property type="entry name" value="ANK_REP_REGION DOMAIN-CONTAINING PROTEIN-RELATED"/>
    <property type="match status" value="1"/>
</dbReference>
<comment type="caution">
    <text evidence="1">The sequence shown here is derived from an EMBL/GenBank/DDBJ whole genome shotgun (WGS) entry which is preliminary data.</text>
</comment>
<sequence>MTTFMIGSLGPFDETKEDINGYLLRLNHYLKVNDVESTYWVSVLLETVGPELVSLLQDLCLPVKVDEKSYQELTDILVNHFEPARLIIDEQFKFNTRVEQQEELISDFVLALKHLAKTCNFGTFLKDALRDRLVYGIKDSHIQQRLRTAESDFDETLKKALMFYKC</sequence>
<dbReference type="PANTHER" id="PTHR33198:SF19">
    <property type="entry name" value="CCHC-TYPE DOMAIN-CONTAINING PROTEIN"/>
    <property type="match status" value="1"/>
</dbReference>
<dbReference type="EMBL" id="VTPC01003337">
    <property type="protein sequence ID" value="KAF2898712.1"/>
    <property type="molecule type" value="Genomic_DNA"/>
</dbReference>
<proteinExistence type="predicted"/>
<protein>
    <submittedName>
        <fullName evidence="1">Uncharacterized protein</fullName>
    </submittedName>
</protein>
<accession>A0A8K0D826</accession>
<evidence type="ECO:0000313" key="2">
    <source>
        <dbReference type="Proteomes" id="UP000801492"/>
    </source>
</evidence>
<dbReference type="OrthoDB" id="6770165at2759"/>
<keyword evidence="2" id="KW-1185">Reference proteome</keyword>
<reference evidence="1" key="1">
    <citation type="submission" date="2019-08" db="EMBL/GenBank/DDBJ databases">
        <title>The genome of the North American firefly Photinus pyralis.</title>
        <authorList>
            <consortium name="Photinus pyralis genome working group"/>
            <person name="Fallon T.R."/>
            <person name="Sander Lower S.E."/>
            <person name="Weng J.-K."/>
        </authorList>
    </citation>
    <scope>NUCLEOTIDE SEQUENCE</scope>
    <source>
        <strain evidence="1">TRF0915ILg1</strain>
        <tissue evidence="1">Whole body</tissue>
    </source>
</reference>
<organism evidence="1 2">
    <name type="scientific">Ignelater luminosus</name>
    <name type="common">Cucubano</name>
    <name type="synonym">Pyrophorus luminosus</name>
    <dbReference type="NCBI Taxonomy" id="2038154"/>
    <lineage>
        <taxon>Eukaryota</taxon>
        <taxon>Metazoa</taxon>
        <taxon>Ecdysozoa</taxon>
        <taxon>Arthropoda</taxon>
        <taxon>Hexapoda</taxon>
        <taxon>Insecta</taxon>
        <taxon>Pterygota</taxon>
        <taxon>Neoptera</taxon>
        <taxon>Endopterygota</taxon>
        <taxon>Coleoptera</taxon>
        <taxon>Polyphaga</taxon>
        <taxon>Elateriformia</taxon>
        <taxon>Elateroidea</taxon>
        <taxon>Elateridae</taxon>
        <taxon>Agrypninae</taxon>
        <taxon>Pyrophorini</taxon>
        <taxon>Ignelater</taxon>
    </lineage>
</organism>
<dbReference type="Proteomes" id="UP000801492">
    <property type="component" value="Unassembled WGS sequence"/>
</dbReference>
<gene>
    <name evidence="1" type="ORF">ILUMI_07465</name>
</gene>
<dbReference type="AlphaFoldDB" id="A0A8K0D826"/>
<name>A0A8K0D826_IGNLU</name>